<comment type="subcellular location">
    <subcellularLocation>
        <location evidence="2">Cytoplasm</location>
        <location evidence="2">Cytosol</location>
    </subcellularLocation>
    <subcellularLocation>
        <location evidence="1">Nucleus</location>
    </subcellularLocation>
</comment>
<evidence type="ECO:0000313" key="9">
    <source>
        <dbReference type="Proteomes" id="UP001558652"/>
    </source>
</evidence>
<feature type="compositionally biased region" description="Basic and acidic residues" evidence="6">
    <location>
        <begin position="1375"/>
        <end position="1387"/>
    </location>
</feature>
<feature type="compositionally biased region" description="Low complexity" evidence="6">
    <location>
        <begin position="538"/>
        <end position="548"/>
    </location>
</feature>
<organism evidence="8 9">
    <name type="scientific">Ranatra chinensis</name>
    <dbReference type="NCBI Taxonomy" id="642074"/>
    <lineage>
        <taxon>Eukaryota</taxon>
        <taxon>Metazoa</taxon>
        <taxon>Ecdysozoa</taxon>
        <taxon>Arthropoda</taxon>
        <taxon>Hexapoda</taxon>
        <taxon>Insecta</taxon>
        <taxon>Pterygota</taxon>
        <taxon>Neoptera</taxon>
        <taxon>Paraneoptera</taxon>
        <taxon>Hemiptera</taxon>
        <taxon>Heteroptera</taxon>
        <taxon>Panheteroptera</taxon>
        <taxon>Nepomorpha</taxon>
        <taxon>Nepidae</taxon>
        <taxon>Ranatrinae</taxon>
        <taxon>Ranatra</taxon>
    </lineage>
</organism>
<feature type="region of interest" description="Disordered" evidence="6">
    <location>
        <begin position="692"/>
        <end position="769"/>
    </location>
</feature>
<feature type="compositionally biased region" description="Gly residues" evidence="6">
    <location>
        <begin position="929"/>
        <end position="941"/>
    </location>
</feature>
<evidence type="ECO:0000256" key="5">
    <source>
        <dbReference type="ARBA" id="ARBA00023242"/>
    </source>
</evidence>
<accession>A0ABD0Y328</accession>
<dbReference type="Proteomes" id="UP001558652">
    <property type="component" value="Unassembled WGS sequence"/>
</dbReference>
<protein>
    <recommendedName>
        <fullName evidence="7">Large proline-rich protein BAG6 domain-containing protein</fullName>
    </recommendedName>
</protein>
<proteinExistence type="predicted"/>
<feature type="region of interest" description="Disordered" evidence="6">
    <location>
        <begin position="449"/>
        <end position="570"/>
    </location>
</feature>
<feature type="compositionally biased region" description="Low complexity" evidence="6">
    <location>
        <begin position="842"/>
        <end position="858"/>
    </location>
</feature>
<evidence type="ECO:0000256" key="2">
    <source>
        <dbReference type="ARBA" id="ARBA00004514"/>
    </source>
</evidence>
<dbReference type="Pfam" id="PF12057">
    <property type="entry name" value="BAG6"/>
    <property type="match status" value="2"/>
</dbReference>
<feature type="compositionally biased region" description="Pro residues" evidence="6">
    <location>
        <begin position="859"/>
        <end position="879"/>
    </location>
</feature>
<dbReference type="PANTHER" id="PTHR15204:SF0">
    <property type="entry name" value="LARGE PROLINE-RICH PROTEIN BAG6"/>
    <property type="match status" value="1"/>
</dbReference>
<feature type="compositionally biased region" description="Low complexity" evidence="6">
    <location>
        <begin position="497"/>
        <end position="518"/>
    </location>
</feature>
<feature type="region of interest" description="Disordered" evidence="6">
    <location>
        <begin position="1"/>
        <end position="59"/>
    </location>
</feature>
<evidence type="ECO:0000313" key="8">
    <source>
        <dbReference type="EMBL" id="KAL1117390.1"/>
    </source>
</evidence>
<dbReference type="PANTHER" id="PTHR15204">
    <property type="entry name" value="LARGE PROLINE-RICH PROTEIN BAG6"/>
    <property type="match status" value="1"/>
</dbReference>
<keyword evidence="4" id="KW-0963">Cytoplasm</keyword>
<feature type="compositionally biased region" description="Gly residues" evidence="6">
    <location>
        <begin position="487"/>
        <end position="496"/>
    </location>
</feature>
<name>A0ABD0Y328_9HEMI</name>
<dbReference type="InterPro" id="IPR021925">
    <property type="entry name" value="BAG6"/>
</dbReference>
<evidence type="ECO:0000256" key="4">
    <source>
        <dbReference type="ARBA" id="ARBA00022490"/>
    </source>
</evidence>
<dbReference type="SUPFAM" id="SSF101447">
    <property type="entry name" value="Formin homology 2 domain (FH2 domain)"/>
    <property type="match status" value="1"/>
</dbReference>
<comment type="caution">
    <text evidence="8">The sequence shown here is derived from an EMBL/GenBank/DDBJ whole genome shotgun (WGS) entry which is preliminary data.</text>
</comment>
<dbReference type="EMBL" id="JBFDAA010000016">
    <property type="protein sequence ID" value="KAL1117390.1"/>
    <property type="molecule type" value="Genomic_DNA"/>
</dbReference>
<keyword evidence="5" id="KW-0539">Nucleus</keyword>
<feature type="domain" description="Large proline-rich protein BAG6" evidence="7">
    <location>
        <begin position="193"/>
        <end position="229"/>
    </location>
</feature>
<feature type="region of interest" description="Disordered" evidence="6">
    <location>
        <begin position="842"/>
        <end position="901"/>
    </location>
</feature>
<evidence type="ECO:0000256" key="3">
    <source>
        <dbReference type="ARBA" id="ARBA00022448"/>
    </source>
</evidence>
<feature type="compositionally biased region" description="Gly residues" evidence="6">
    <location>
        <begin position="692"/>
        <end position="737"/>
    </location>
</feature>
<feature type="compositionally biased region" description="Low complexity" evidence="6">
    <location>
        <begin position="880"/>
        <end position="892"/>
    </location>
</feature>
<feature type="domain" description="Large proline-rich protein BAG6" evidence="7">
    <location>
        <begin position="269"/>
        <end position="329"/>
    </location>
</feature>
<gene>
    <name evidence="8" type="ORF">AAG570_004716</name>
</gene>
<keyword evidence="3" id="KW-0813">Transport</keyword>
<feature type="compositionally biased region" description="Basic residues" evidence="6">
    <location>
        <begin position="1"/>
        <end position="14"/>
    </location>
</feature>
<feature type="region of interest" description="Disordered" evidence="6">
    <location>
        <begin position="918"/>
        <end position="945"/>
    </location>
</feature>
<dbReference type="GO" id="GO:0005634">
    <property type="term" value="C:nucleus"/>
    <property type="evidence" value="ECO:0007669"/>
    <property type="project" value="UniProtKB-SubCell"/>
</dbReference>
<evidence type="ECO:0000259" key="7">
    <source>
        <dbReference type="Pfam" id="PF12057"/>
    </source>
</evidence>
<dbReference type="GO" id="GO:0005829">
    <property type="term" value="C:cytosol"/>
    <property type="evidence" value="ECO:0007669"/>
    <property type="project" value="UniProtKB-SubCell"/>
</dbReference>
<feature type="compositionally biased region" description="Low complexity" evidence="6">
    <location>
        <begin position="449"/>
        <end position="468"/>
    </location>
</feature>
<evidence type="ECO:0000256" key="6">
    <source>
        <dbReference type="SAM" id="MobiDB-lite"/>
    </source>
</evidence>
<feature type="region of interest" description="Disordered" evidence="6">
    <location>
        <begin position="1233"/>
        <end position="1253"/>
    </location>
</feature>
<reference evidence="8 9" key="1">
    <citation type="submission" date="2024-07" db="EMBL/GenBank/DDBJ databases">
        <title>Chromosome-level genome assembly of the water stick insect Ranatra chinensis (Heteroptera: Nepidae).</title>
        <authorList>
            <person name="Liu X."/>
        </authorList>
    </citation>
    <scope>NUCLEOTIDE SEQUENCE [LARGE SCALE GENOMIC DNA]</scope>
    <source>
        <strain evidence="8">Cailab_2021Rc</strain>
        <tissue evidence="8">Muscle</tissue>
    </source>
</reference>
<feature type="compositionally biased region" description="Polar residues" evidence="6">
    <location>
        <begin position="49"/>
        <end position="58"/>
    </location>
</feature>
<evidence type="ECO:0000256" key="1">
    <source>
        <dbReference type="ARBA" id="ARBA00004123"/>
    </source>
</evidence>
<feature type="compositionally biased region" description="Low complexity" evidence="6">
    <location>
        <begin position="750"/>
        <end position="765"/>
    </location>
</feature>
<keyword evidence="9" id="KW-1185">Reference proteome</keyword>
<feature type="region of interest" description="Disordered" evidence="6">
    <location>
        <begin position="1375"/>
        <end position="1400"/>
    </location>
</feature>
<sequence length="1400" mass="148938">MASKRRNMFYRNKKREMTEIGGGSSAEQPLSHEEVVHTTTEAASAEAPQPTSAQQDNPPQYVPHYVCGDILFCLQDIQSQKDGELHVFPFSPASCSRRTTTEIERALVRIKDNVADDFSCRLDASWVFVPNSDTDFVELGTLFSGGSDGVVVSICNYHVEGPGFDSLRGQSWSGRNGNNGSSGGGRYPTTEALAELVSQMRDVNRRLQPFMDVYYELMRDDPQLENPLGAKTRMVVVIVPDDHAIGPEFDSLRGQSWLKARLPSRPVSQAEAQRLFSRVSEMMHLMAHAYHALSDVMCNLSQPPPRFLRCRPVLIQHSAVLQTGIPIQAPSDYYLFTNGGLDSVVVSMSDYHARVRFPETSVLIPNVWLKPISINLHQNEGLTPERCTSDEEVKQAVKEAVAGFYEEGILRLISRHVAGDYERQVTARSIVREQEWTLVAQINLSASSSMSSSNQSAASNGGTESGEASVGGGGSSGSEERPSGEGAESGEGGAAGGATPSSEDSSASAQAQPSVQTSGPGNFEFYMDMSPGSVTFGSVQSSAASSRSEPTGDSLGGEGGPLKTSLAGRQSALSSWSEGMSFTAHPSLRRMSRNTMESPLEQSYAIEKLNTRVYLTWPVVSPLSSLILTVLGPVFIFNGTGEDGAAAIAGPFPWGTAPPPEFIQTIMQALAGQMLGGTLGASGGISMATGDGGARGGAAADNGGGARSGGGAGADNGSGARSGGATDNGGGASGGGTASSTTNSQARGNTATHPTTSTQTRSTSRPHVHFTPGIQGSLFVAPYLTVEGCADYLVQARLPFQRPGNLARVSCMGGQTFFDPFLPCNSHHICGSTAGRRRANLGTAAATPASSGGASAQETPPPQQEAAPPPPPPPPPPPAQSTSSSSDSFPAATNNSTGEPVRDISQLFNRIVGAIETQVGGDGRQSSGSAGGSGGSVGGSGASPTFTFQLRGVRPFLPTGQTFSSRRPPSPVTAFVRAPGGRSLFTDVFETIERELVDKGQMEAVQDGLRRLVMPLIRTRMNNEIDMANTMKSINAQMRLLFESFVDVPMREDVDVVASLSQLNRISLPSLVMVILSCHNSFGRGITTKDDNQAKEVQTNGLRARYSSLHGAVGVKQDGCDTSYDPNRAPPKTAITRNRFRARDDGPRRHAFVQLAIYARSVVAILRHCCLNGASGCDAIFATLTRHLMAEVPQTMQEWVEREVVGRLRRMMDSTVDDMPISQHIVYRMAPPATNQQQPASPPPQPMETEERPPAVVVADQQDESPLPDVIIGAEPWHNTLPPDWVPIITRDRERQRRGAVQGPLSEAYLTGMPTKRRKLVAAAKPHGTLATVISESMASAIGAAGITGGEGIAEAAGCDPGLRAAYRQEVRSSVETTLRSHPDYAPDKYPNAAKYFQSK</sequence>